<evidence type="ECO:0000256" key="18">
    <source>
        <dbReference type="ARBA" id="ARBA00048513"/>
    </source>
</evidence>
<evidence type="ECO:0000256" key="6">
    <source>
        <dbReference type="ARBA" id="ARBA00022692"/>
    </source>
</evidence>
<keyword evidence="5" id="KW-0796">Tight junction</keyword>
<comment type="catalytic activity">
    <reaction evidence="16">
        <text>1-octadecanoyl-2-(4Z,7Z,10Z,13Z,16Z,19Z-docosahexaenoyl)-sn-glycerol + H2O = 2-(4Z,7Z,10Z,13Z,16Z,19Z-docosahexaenoyl)-glycerol + octadecanoate + H(+)</text>
        <dbReference type="Rhea" id="RHEA:77107"/>
        <dbReference type="ChEBI" id="CHEBI:15377"/>
        <dbReference type="ChEBI" id="CHEBI:15378"/>
        <dbReference type="ChEBI" id="CHEBI:25629"/>
        <dbReference type="ChEBI" id="CHEBI:77129"/>
        <dbReference type="ChEBI" id="CHEBI:186738"/>
    </reaction>
</comment>
<feature type="domain" description="AB hydrolase-1" evidence="24">
    <location>
        <begin position="162"/>
        <end position="398"/>
    </location>
</feature>
<dbReference type="Gene3D" id="1.20.140.150">
    <property type="match status" value="1"/>
</dbReference>
<comment type="catalytic activity">
    <reaction evidence="14">
        <text>a 1,3-diacyl-sn-glycerol + H2O = a 1-acyl-sn-glycerol + a fatty acid + H(+)</text>
        <dbReference type="Rhea" id="RHEA:38503"/>
        <dbReference type="ChEBI" id="CHEBI:15377"/>
        <dbReference type="ChEBI" id="CHEBI:15378"/>
        <dbReference type="ChEBI" id="CHEBI:28868"/>
        <dbReference type="ChEBI" id="CHEBI:64683"/>
        <dbReference type="ChEBI" id="CHEBI:77272"/>
    </reaction>
</comment>
<name>A0A091DTM2_FUKDA</name>
<evidence type="ECO:0000256" key="4">
    <source>
        <dbReference type="ARBA" id="ARBA00008645"/>
    </source>
</evidence>
<keyword evidence="7 25" id="KW-0378">Hydrolase</keyword>
<gene>
    <name evidence="25" type="ORF">H920_03129</name>
</gene>
<evidence type="ECO:0000256" key="23">
    <source>
        <dbReference type="SAM" id="Phobius"/>
    </source>
</evidence>
<dbReference type="PANTHER" id="PTHR46118:SF4">
    <property type="entry name" value="PROTEIN ABHD11"/>
    <property type="match status" value="1"/>
</dbReference>
<dbReference type="eggNOG" id="KOG2382">
    <property type="taxonomic scope" value="Eukaryota"/>
</dbReference>
<dbReference type="GO" id="GO:0016020">
    <property type="term" value="C:membrane"/>
    <property type="evidence" value="ECO:0007669"/>
    <property type="project" value="UniProtKB-SubCell"/>
</dbReference>
<evidence type="ECO:0000256" key="21">
    <source>
        <dbReference type="ARBA" id="ARBA00063553"/>
    </source>
</evidence>
<evidence type="ECO:0000256" key="13">
    <source>
        <dbReference type="ARBA" id="ARBA00043667"/>
    </source>
</evidence>
<dbReference type="Pfam" id="PF00822">
    <property type="entry name" value="PMP22_Claudin"/>
    <property type="match status" value="1"/>
</dbReference>
<evidence type="ECO:0000313" key="26">
    <source>
        <dbReference type="Proteomes" id="UP000028990"/>
    </source>
</evidence>
<dbReference type="SUPFAM" id="SSF53474">
    <property type="entry name" value="alpha/beta-Hydrolases"/>
    <property type="match status" value="1"/>
</dbReference>
<accession>A0A091DTM2</accession>
<evidence type="ECO:0000256" key="12">
    <source>
        <dbReference type="ARBA" id="ARBA00042703"/>
    </source>
</evidence>
<evidence type="ECO:0000256" key="19">
    <source>
        <dbReference type="ARBA" id="ARBA00048919"/>
    </source>
</evidence>
<dbReference type="EC" id="3.1.1.116" evidence="11"/>
<comment type="similarity">
    <text evidence="4">Belongs to the AB hydrolase superfamily.</text>
</comment>
<feature type="region of interest" description="Disordered" evidence="22">
    <location>
        <begin position="123"/>
        <end position="145"/>
    </location>
</feature>
<dbReference type="InterPro" id="IPR029058">
    <property type="entry name" value="AB_hydrolase_fold"/>
</dbReference>
<evidence type="ECO:0000256" key="5">
    <source>
        <dbReference type="ARBA" id="ARBA00022427"/>
    </source>
</evidence>
<dbReference type="PROSITE" id="PS01346">
    <property type="entry name" value="CLAUDIN"/>
    <property type="match status" value="1"/>
</dbReference>
<evidence type="ECO:0000256" key="1">
    <source>
        <dbReference type="ARBA" id="ARBA00004141"/>
    </source>
</evidence>
<dbReference type="PANTHER" id="PTHR46118">
    <property type="entry name" value="PROTEIN ABHD11"/>
    <property type="match status" value="1"/>
</dbReference>
<evidence type="ECO:0000256" key="7">
    <source>
        <dbReference type="ARBA" id="ARBA00022801"/>
    </source>
</evidence>
<dbReference type="STRING" id="885580.ENSFDAP00000017951"/>
<dbReference type="InterPro" id="IPR000073">
    <property type="entry name" value="AB_hydrolase_1"/>
</dbReference>
<evidence type="ECO:0000256" key="16">
    <source>
        <dbReference type="ARBA" id="ARBA00048283"/>
    </source>
</evidence>
<dbReference type="InterPro" id="IPR017974">
    <property type="entry name" value="Claudin_CS"/>
</dbReference>
<dbReference type="Proteomes" id="UP000028990">
    <property type="component" value="Unassembled WGS sequence"/>
</dbReference>
<evidence type="ECO:0000256" key="8">
    <source>
        <dbReference type="ARBA" id="ARBA00022949"/>
    </source>
</evidence>
<dbReference type="AlphaFoldDB" id="A0A091DTM2"/>
<protein>
    <recommendedName>
        <fullName evidence="15">sn-1-specific diacylglycerol lipase ABHD11</fullName>
        <ecNumber evidence="11">3.1.1.116</ecNumber>
    </recommendedName>
    <alternativeName>
        <fullName evidence="12">Alpha/beta hydrolase domain-containing protein 11</fullName>
    </alternativeName>
</protein>
<evidence type="ECO:0000256" key="17">
    <source>
        <dbReference type="ARBA" id="ARBA00048504"/>
    </source>
</evidence>
<reference evidence="25 26" key="1">
    <citation type="submission" date="2013-11" db="EMBL/GenBank/DDBJ databases">
        <title>The Damaraland mole rat (Fukomys damarensis) genome and evolution of African mole rats.</title>
        <authorList>
            <person name="Gladyshev V.N."/>
            <person name="Fang X."/>
        </authorList>
    </citation>
    <scope>NUCLEOTIDE SEQUENCE [LARGE SCALE GENOMIC DNA]</scope>
    <source>
        <tissue evidence="25">Liver</tissue>
    </source>
</reference>
<comment type="catalytic activity">
    <reaction evidence="18">
        <text>1-octadecanoyl-2-(9Z-octadecenoyl)-sn-glycerol + H2O = 2-(9Z-octadecenoyl)-glycerol + octadecanoate + H(+)</text>
        <dbReference type="Rhea" id="RHEA:77103"/>
        <dbReference type="ChEBI" id="CHEBI:15377"/>
        <dbReference type="ChEBI" id="CHEBI:15378"/>
        <dbReference type="ChEBI" id="CHEBI:25629"/>
        <dbReference type="ChEBI" id="CHEBI:73990"/>
        <dbReference type="ChEBI" id="CHEBI:75468"/>
    </reaction>
</comment>
<evidence type="ECO:0000256" key="15">
    <source>
        <dbReference type="ARBA" id="ARBA00044064"/>
    </source>
</evidence>
<dbReference type="PRINTS" id="PR00111">
    <property type="entry name" value="ABHYDROLASE"/>
</dbReference>
<keyword evidence="26" id="KW-1185">Reference proteome</keyword>
<evidence type="ECO:0000256" key="11">
    <source>
        <dbReference type="ARBA" id="ARBA00026104"/>
    </source>
</evidence>
<evidence type="ECO:0000256" key="2">
    <source>
        <dbReference type="ARBA" id="ARBA00004435"/>
    </source>
</evidence>
<evidence type="ECO:0000256" key="9">
    <source>
        <dbReference type="ARBA" id="ARBA00022989"/>
    </source>
</evidence>
<dbReference type="GO" id="GO:0052689">
    <property type="term" value="F:carboxylic ester hydrolase activity"/>
    <property type="evidence" value="ECO:0007669"/>
    <property type="project" value="TreeGrafter"/>
</dbReference>
<dbReference type="Pfam" id="PF00561">
    <property type="entry name" value="Abhydrolase_1"/>
    <property type="match status" value="1"/>
</dbReference>
<comment type="subcellular location">
    <subcellularLocation>
        <location evidence="2">Cell junction</location>
        <location evidence="2">Tight junction</location>
    </subcellularLocation>
    <subcellularLocation>
        <location evidence="1">Membrane</location>
        <topology evidence="1">Multi-pass membrane protein</topology>
    </subcellularLocation>
</comment>
<dbReference type="FunFam" id="3.40.50.1820:FF:000039">
    <property type="entry name" value="Esterase ybfF"/>
    <property type="match status" value="1"/>
</dbReference>
<comment type="subunit">
    <text evidence="21">Interacts with OGDH and DLST; this interaction maintains the functional lipoylation of the 2-oxoglutarate dehydrogenase complex.</text>
</comment>
<evidence type="ECO:0000313" key="25">
    <source>
        <dbReference type="EMBL" id="KFO35499.1"/>
    </source>
</evidence>
<keyword evidence="10 23" id="KW-0472">Membrane</keyword>
<evidence type="ECO:0000259" key="24">
    <source>
        <dbReference type="Pfam" id="PF00561"/>
    </source>
</evidence>
<comment type="catalytic activity">
    <reaction evidence="17">
        <text>1,2-didecanoylglycerol + H2O = decanoylglycerol + decanoate + H(+)</text>
        <dbReference type="Rhea" id="RHEA:48596"/>
        <dbReference type="ChEBI" id="CHEBI:11152"/>
        <dbReference type="ChEBI" id="CHEBI:15377"/>
        <dbReference type="ChEBI" id="CHEBI:15378"/>
        <dbReference type="ChEBI" id="CHEBI:27689"/>
        <dbReference type="ChEBI" id="CHEBI:90605"/>
    </reaction>
</comment>
<comment type="catalytic activity">
    <reaction evidence="13">
        <text>a 1,2-diacyl-sn-glycerol + H2O = a 2-acylglycerol + a fatty acid + H(+)</text>
        <dbReference type="Rhea" id="RHEA:33275"/>
        <dbReference type="ChEBI" id="CHEBI:15377"/>
        <dbReference type="ChEBI" id="CHEBI:15378"/>
        <dbReference type="ChEBI" id="CHEBI:17389"/>
        <dbReference type="ChEBI" id="CHEBI:17815"/>
        <dbReference type="ChEBI" id="CHEBI:28868"/>
        <dbReference type="EC" id="3.1.1.116"/>
    </reaction>
</comment>
<comment type="similarity">
    <text evidence="3">Belongs to the claudin family.</text>
</comment>
<evidence type="ECO:0000256" key="10">
    <source>
        <dbReference type="ARBA" id="ARBA00023136"/>
    </source>
</evidence>
<dbReference type="EMBL" id="KN121778">
    <property type="protein sequence ID" value="KFO35499.1"/>
    <property type="molecule type" value="Genomic_DNA"/>
</dbReference>
<evidence type="ECO:0000256" key="22">
    <source>
        <dbReference type="SAM" id="MobiDB-lite"/>
    </source>
</evidence>
<keyword evidence="6 23" id="KW-0812">Transmembrane</keyword>
<feature type="transmembrane region" description="Helical" evidence="23">
    <location>
        <begin position="54"/>
        <end position="74"/>
    </location>
</feature>
<dbReference type="ESTHER" id="fukda-a0a091dtm2">
    <property type="family name" value="ABHD11-Acetyl_transferase"/>
</dbReference>
<evidence type="ECO:0000256" key="3">
    <source>
        <dbReference type="ARBA" id="ARBA00008295"/>
    </source>
</evidence>
<comment type="catalytic activity">
    <reaction evidence="19">
        <text>1-octadecanoyl-2-(5Z,8Z,11Z,14Z-eicosatetraenoyl)-sn-glycerol + H2O = 2-(5Z,8Z,11Z,14Z-eicosatetraenoyl)-glycerol + octadecanoate + H(+)</text>
        <dbReference type="Rhea" id="RHEA:38507"/>
        <dbReference type="ChEBI" id="CHEBI:15377"/>
        <dbReference type="ChEBI" id="CHEBI:15378"/>
        <dbReference type="ChEBI" id="CHEBI:25629"/>
        <dbReference type="ChEBI" id="CHEBI:52392"/>
        <dbReference type="ChEBI" id="CHEBI:75728"/>
    </reaction>
</comment>
<dbReference type="Gene3D" id="3.40.50.1820">
    <property type="entry name" value="alpha/beta hydrolase"/>
    <property type="match status" value="1"/>
</dbReference>
<comment type="function">
    <text evidence="20">Catalyzes the hydrolysis of diacylglycerol in vitro and may function as a key regulator in lipid metabolism, namely by regulating the intracellular levels of diacylglycerol. 1,2-diacyl-sn-glycerols are the preferred substrate over 1,3-diacyl-sn-glycerols. The enzyme hydrolyzes stearate in preference to palmitate from the sn-1 position of 1,2-diacyl-sn-glycerols. Maintains the functional lipoylation of the 2-oxoglutarate dehydrogenase complex (OGDHc) through its interaction with the OGDHc by preventing the formation of lipoyl adducts. In addition, is also required for the expansion and differentiation of embryonic stem cells (ESCs).</text>
</comment>
<evidence type="ECO:0000256" key="14">
    <source>
        <dbReference type="ARBA" id="ARBA00043742"/>
    </source>
</evidence>
<proteinExistence type="inferred from homology"/>
<evidence type="ECO:0000256" key="20">
    <source>
        <dbReference type="ARBA" id="ARBA00057995"/>
    </source>
</evidence>
<dbReference type="InterPro" id="IPR004031">
    <property type="entry name" value="PMP22/EMP/MP20/Claudin"/>
</dbReference>
<keyword evidence="9 23" id="KW-1133">Transmembrane helix</keyword>
<sequence>MWRVSAFIGSSIITAQITWEGLWMNCVVQSTGQMQCKVYDSLLALPQDLQAARALIVVAILLAAFGLLVALVGAQCTNCVDDETTKAKITIGAGTEAKCFLKQTALTVSASRAGYRAFGPCRPSSSRMPEALRNSSGGGRGDAEPRPLPLSYKLLDGEAALPAVVLLHGLFGSKTNFSSLAKALAQRTGRRVLTVDARNHGDSPHSPDVSYEAMSQDLQDLLLQLGLAPCVLVGHSMGGKTAMLLSLQRPELVDRLIAVDISPVAHASLSYFSTYVAAMKAIDIPHELPRSSGRKLADEQLSLVVQNLAVRQFLLTNLVEVNGRFGWRVNLDALAQHMDKILGFPRRQESYSGPTLFLVGGDSGFVQPSHHPEMKRLFPRAQMQTVPNAGHWVHADRPQDFMDAVQGFLT</sequence>
<dbReference type="GO" id="GO:0005739">
    <property type="term" value="C:mitochondrion"/>
    <property type="evidence" value="ECO:0007669"/>
    <property type="project" value="TreeGrafter"/>
</dbReference>
<organism evidence="25 26">
    <name type="scientific">Fukomys damarensis</name>
    <name type="common">Damaraland mole rat</name>
    <name type="synonym">Cryptomys damarensis</name>
    <dbReference type="NCBI Taxonomy" id="885580"/>
    <lineage>
        <taxon>Eukaryota</taxon>
        <taxon>Metazoa</taxon>
        <taxon>Chordata</taxon>
        <taxon>Craniata</taxon>
        <taxon>Vertebrata</taxon>
        <taxon>Euteleostomi</taxon>
        <taxon>Mammalia</taxon>
        <taxon>Eutheria</taxon>
        <taxon>Euarchontoglires</taxon>
        <taxon>Glires</taxon>
        <taxon>Rodentia</taxon>
        <taxon>Hystricomorpha</taxon>
        <taxon>Bathyergidae</taxon>
        <taxon>Fukomys</taxon>
    </lineage>
</organism>
<dbReference type="GO" id="GO:0005923">
    <property type="term" value="C:bicellular tight junction"/>
    <property type="evidence" value="ECO:0007669"/>
    <property type="project" value="UniProtKB-SubCell"/>
</dbReference>
<keyword evidence="8" id="KW-0965">Cell junction</keyword>